<comment type="caution">
    <text evidence="2">The sequence shown here is derived from an EMBL/GenBank/DDBJ whole genome shotgun (WGS) entry which is preliminary data.</text>
</comment>
<keyword evidence="2" id="KW-0413">Isomerase</keyword>
<gene>
    <name evidence="2" type="ORF">Cflav_PD5404</name>
</gene>
<accession>B9XB84</accession>
<dbReference type="Proteomes" id="UP000003688">
    <property type="component" value="Unassembled WGS sequence"/>
</dbReference>
<dbReference type="RefSeq" id="WP_007413082.1">
    <property type="nucleotide sequence ID" value="NZ_ABOX02000003.1"/>
</dbReference>
<reference evidence="2 3" key="1">
    <citation type="journal article" date="2011" name="J. Bacteriol.">
        <title>Genome sequence of 'Pedosphaera parvula' Ellin514, an aerobic Verrucomicrobial isolate from pasture soil.</title>
        <authorList>
            <person name="Kant R."/>
            <person name="van Passel M.W."/>
            <person name="Sangwan P."/>
            <person name="Palva A."/>
            <person name="Lucas S."/>
            <person name="Copeland A."/>
            <person name="Lapidus A."/>
            <person name="Glavina Del Rio T."/>
            <person name="Dalin E."/>
            <person name="Tice H."/>
            <person name="Bruce D."/>
            <person name="Goodwin L."/>
            <person name="Pitluck S."/>
            <person name="Chertkov O."/>
            <person name="Larimer F.W."/>
            <person name="Land M.L."/>
            <person name="Hauser L."/>
            <person name="Brettin T.S."/>
            <person name="Detter J.C."/>
            <person name="Han S."/>
            <person name="de Vos W.M."/>
            <person name="Janssen P.H."/>
            <person name="Smidt H."/>
        </authorList>
    </citation>
    <scope>NUCLEOTIDE SEQUENCE [LARGE SCALE GENOMIC DNA]</scope>
    <source>
        <strain evidence="2 3">Ellin514</strain>
    </source>
</reference>
<protein>
    <submittedName>
        <fullName evidence="2">Putative topoisomerase</fullName>
    </submittedName>
</protein>
<name>B9XB84_PEDPL</name>
<organism evidence="2 3">
    <name type="scientific">Pedosphaera parvula (strain Ellin514)</name>
    <dbReference type="NCBI Taxonomy" id="320771"/>
    <lineage>
        <taxon>Bacteria</taxon>
        <taxon>Pseudomonadati</taxon>
        <taxon>Verrucomicrobiota</taxon>
        <taxon>Pedosphaerae</taxon>
        <taxon>Pedosphaerales</taxon>
        <taxon>Pedosphaeraceae</taxon>
        <taxon>Pedosphaera</taxon>
    </lineage>
</organism>
<proteinExistence type="predicted"/>
<dbReference type="GO" id="GO:0016853">
    <property type="term" value="F:isomerase activity"/>
    <property type="evidence" value="ECO:0007669"/>
    <property type="project" value="UniProtKB-KW"/>
</dbReference>
<evidence type="ECO:0000313" key="2">
    <source>
        <dbReference type="EMBL" id="EEF62769.1"/>
    </source>
</evidence>
<keyword evidence="3" id="KW-1185">Reference proteome</keyword>
<dbReference type="PROSITE" id="PS51257">
    <property type="entry name" value="PROKAR_LIPOPROTEIN"/>
    <property type="match status" value="1"/>
</dbReference>
<feature type="compositionally biased region" description="Gly residues" evidence="1">
    <location>
        <begin position="22"/>
        <end position="34"/>
    </location>
</feature>
<feature type="compositionally biased region" description="Polar residues" evidence="1">
    <location>
        <begin position="36"/>
        <end position="49"/>
    </location>
</feature>
<dbReference type="EMBL" id="ABOX02000003">
    <property type="protein sequence ID" value="EEF62769.1"/>
    <property type="molecule type" value="Genomic_DNA"/>
</dbReference>
<evidence type="ECO:0000313" key="3">
    <source>
        <dbReference type="Proteomes" id="UP000003688"/>
    </source>
</evidence>
<feature type="compositionally biased region" description="Low complexity" evidence="1">
    <location>
        <begin position="55"/>
        <end position="83"/>
    </location>
</feature>
<feature type="region of interest" description="Disordered" evidence="1">
    <location>
        <begin position="18"/>
        <end position="83"/>
    </location>
</feature>
<evidence type="ECO:0000256" key="1">
    <source>
        <dbReference type="SAM" id="MobiDB-lite"/>
    </source>
</evidence>
<dbReference type="AlphaFoldDB" id="B9XB84"/>
<sequence precursor="true">MKKLWILLTGLALVAAGCGQRDTGGTGSSTGTSGGYNASSNMEKMNTNAAGGPGTSSSTSSGGGSYKSTGTNTSSGSSSENPK</sequence>